<name>A0A286UBL7_9AGAM</name>
<organism evidence="2 3">
    <name type="scientific">Pyrrhoderma noxium</name>
    <dbReference type="NCBI Taxonomy" id="2282107"/>
    <lineage>
        <taxon>Eukaryota</taxon>
        <taxon>Fungi</taxon>
        <taxon>Dikarya</taxon>
        <taxon>Basidiomycota</taxon>
        <taxon>Agaricomycotina</taxon>
        <taxon>Agaricomycetes</taxon>
        <taxon>Hymenochaetales</taxon>
        <taxon>Hymenochaetaceae</taxon>
        <taxon>Pyrrhoderma</taxon>
    </lineage>
</organism>
<sequence length="187" mass="21278">MFRRLFNLGRITNKTRKAPALPTHNRKAHAVTGKNVYATPINSNTQGRHDTRTQHYPGMYRPRQQAHFQPNATHYIDRYGERLEINPPPYRKRPEDDSMCQQSTGTSTPQVLRAICAKQAQQNAPSTSSSRDSKSKQALRQQTSPATGKHAATRPYGATQDYNMFNYHMSPEEARFALANYDNWGGK</sequence>
<protein>
    <submittedName>
        <fullName evidence="2">Uncharacterized protein</fullName>
    </submittedName>
</protein>
<gene>
    <name evidence="2" type="ORF">PNOK_0698800</name>
</gene>
<feature type="compositionally biased region" description="Polar residues" evidence="1">
    <location>
        <begin position="99"/>
        <end position="110"/>
    </location>
</feature>
<accession>A0A286UBL7</accession>
<dbReference type="EMBL" id="NBII01000007">
    <property type="protein sequence ID" value="PAV16924.1"/>
    <property type="molecule type" value="Genomic_DNA"/>
</dbReference>
<comment type="caution">
    <text evidence="2">The sequence shown here is derived from an EMBL/GenBank/DDBJ whole genome shotgun (WGS) entry which is preliminary data.</text>
</comment>
<dbReference type="Proteomes" id="UP000217199">
    <property type="component" value="Unassembled WGS sequence"/>
</dbReference>
<dbReference type="AlphaFoldDB" id="A0A286UBL7"/>
<feature type="region of interest" description="Disordered" evidence="1">
    <location>
        <begin position="84"/>
        <end position="155"/>
    </location>
</feature>
<dbReference type="InParanoid" id="A0A286UBL7"/>
<reference evidence="2 3" key="1">
    <citation type="journal article" date="2017" name="Mol. Ecol.">
        <title>Comparative and population genomic landscape of Phellinus noxius: A hypervariable fungus causing root rot in trees.</title>
        <authorList>
            <person name="Chung C.L."/>
            <person name="Lee T.J."/>
            <person name="Akiba M."/>
            <person name="Lee H.H."/>
            <person name="Kuo T.H."/>
            <person name="Liu D."/>
            <person name="Ke H.M."/>
            <person name="Yokoi T."/>
            <person name="Roa M.B."/>
            <person name="Lu M.J."/>
            <person name="Chang Y.Y."/>
            <person name="Ann P.J."/>
            <person name="Tsai J.N."/>
            <person name="Chen C.Y."/>
            <person name="Tzean S.S."/>
            <person name="Ota Y."/>
            <person name="Hattori T."/>
            <person name="Sahashi N."/>
            <person name="Liou R.F."/>
            <person name="Kikuchi T."/>
            <person name="Tsai I.J."/>
        </authorList>
    </citation>
    <scope>NUCLEOTIDE SEQUENCE [LARGE SCALE GENOMIC DNA]</scope>
    <source>
        <strain evidence="2 3">FFPRI411160</strain>
    </source>
</reference>
<evidence type="ECO:0000313" key="3">
    <source>
        <dbReference type="Proteomes" id="UP000217199"/>
    </source>
</evidence>
<evidence type="ECO:0000256" key="1">
    <source>
        <dbReference type="SAM" id="MobiDB-lite"/>
    </source>
</evidence>
<evidence type="ECO:0000313" key="2">
    <source>
        <dbReference type="EMBL" id="PAV16924.1"/>
    </source>
</evidence>
<keyword evidence="3" id="KW-1185">Reference proteome</keyword>
<proteinExistence type="predicted"/>
<feature type="compositionally biased region" description="Polar residues" evidence="1">
    <location>
        <begin position="136"/>
        <end position="146"/>
    </location>
</feature>